<organism evidence="5">
    <name type="scientific">Brugia pahangi</name>
    <name type="common">Filarial nematode worm</name>
    <dbReference type="NCBI Taxonomy" id="6280"/>
    <lineage>
        <taxon>Eukaryota</taxon>
        <taxon>Metazoa</taxon>
        <taxon>Ecdysozoa</taxon>
        <taxon>Nematoda</taxon>
        <taxon>Chromadorea</taxon>
        <taxon>Rhabditida</taxon>
        <taxon>Spirurina</taxon>
        <taxon>Spiruromorpha</taxon>
        <taxon>Filarioidea</taxon>
        <taxon>Onchocercidae</taxon>
        <taxon>Brugia</taxon>
    </lineage>
</organism>
<evidence type="ECO:0000313" key="3">
    <source>
        <dbReference type="EMBL" id="VDN93506.1"/>
    </source>
</evidence>
<dbReference type="WBParaSite" id="BPAG_0001235801-mRNA-1">
    <property type="protein sequence ID" value="BPAG_0001235801-mRNA-1"/>
    <property type="gene ID" value="BPAG_0001235801"/>
</dbReference>
<reference evidence="5" key="1">
    <citation type="submission" date="2016-04" db="UniProtKB">
        <authorList>
            <consortium name="WormBaseParasite"/>
        </authorList>
    </citation>
    <scope>IDENTIFICATION</scope>
</reference>
<feature type="region of interest" description="Disordered" evidence="2">
    <location>
        <begin position="40"/>
        <end position="64"/>
    </location>
</feature>
<name>A0A158PS79_BRUPA</name>
<feature type="coiled-coil region" evidence="1">
    <location>
        <begin position="479"/>
        <end position="506"/>
    </location>
</feature>
<reference evidence="3 4" key="2">
    <citation type="submission" date="2018-11" db="EMBL/GenBank/DDBJ databases">
        <authorList>
            <consortium name="Pathogen Informatics"/>
        </authorList>
    </citation>
    <scope>NUCLEOTIDE SEQUENCE [LARGE SCALE GENOMIC DNA]</scope>
</reference>
<dbReference type="Proteomes" id="UP000278627">
    <property type="component" value="Unassembled WGS sequence"/>
</dbReference>
<evidence type="ECO:0000313" key="4">
    <source>
        <dbReference type="Proteomes" id="UP000278627"/>
    </source>
</evidence>
<evidence type="ECO:0000313" key="5">
    <source>
        <dbReference type="WBParaSite" id="BPAG_0001235801-mRNA-1"/>
    </source>
</evidence>
<feature type="region of interest" description="Disordered" evidence="2">
    <location>
        <begin position="758"/>
        <end position="777"/>
    </location>
</feature>
<evidence type="ECO:0000256" key="1">
    <source>
        <dbReference type="SAM" id="Coils"/>
    </source>
</evidence>
<dbReference type="EMBL" id="UZAD01013283">
    <property type="protein sequence ID" value="VDN93506.1"/>
    <property type="molecule type" value="Genomic_DNA"/>
</dbReference>
<keyword evidence="4" id="KW-1185">Reference proteome</keyword>
<proteinExistence type="predicted"/>
<keyword evidence="1" id="KW-0175">Coiled coil</keyword>
<feature type="compositionally biased region" description="Basic and acidic residues" evidence="2">
    <location>
        <begin position="51"/>
        <end position="64"/>
    </location>
</feature>
<protein>
    <submittedName>
        <fullName evidence="5">GOLGA2L5 domain-containing protein</fullName>
    </submittedName>
</protein>
<feature type="coiled-coil region" evidence="1">
    <location>
        <begin position="210"/>
        <end position="323"/>
    </location>
</feature>
<dbReference type="AlphaFoldDB" id="A0A158PS79"/>
<gene>
    <name evidence="3" type="ORF">BPAG_LOCUS12320</name>
</gene>
<sequence>MIPCLIQNVNAQNYFQRFEDDQQGKRAALSESMPNILYVQDRGNPSADGRSLMDKDDISTGNDKREKNWEMNLSGEVETGLINMSSSFPRSIASVEQEIMPERELEEIDNTKSEKQENLTPNECPNCEVMQSKLSAVDAKVKEYEIIYVDKVGTEKCTDDKQQENSSIIDIHDSTEEIKKWKAHCTELKSKLQAVQTDMMQQMSAYQLKIDEAINEREVTLAKLAKAQEKVISLEAALKQQKETNIALSNAIQDMELKSVERLEKQKSELIRSAEMSLARKDQLYRATQNKVVTLEAMLKTAHNDNKKLLRNLELAADNLKNMQFGEMTREEFDRRVEKKLNSIMEKFKDEAKSSDLAWMGEENVRYVLDGFETVIKIILGKEPHLVDLAEQLIIFMEAKFRAGTKSVEPSNADEENNLEEKAFKDFKAEVIAEIESTLENFHARYSEEISEGVAKIMSCMSCTEQKLESNVIQRIDSLGDLLLDVDNKQNDIQATEERMKSRLDNLSEAMEGIGNRVSYEGEEYAAEMTNLWRDRYNIKAALHYVEQIGGDQIRLENRMRNIEEQYAMLEQGMRKGSELPLDYIRNNVPYQPVNMQYGPFQPVRMQYGIAPQSLDMRHDLTPPPAEMRYDMLRQPVDKRRDMSPQPVDMCHDMPVQSVNCSHTVPSGRHCGQLALKQDNKNKGQRKKTAYHGELHSSRVALDVPSNLHSVSPLHALFWPVVQMTANTCTLADRSTSPLLSDQAPLYSLSFKSKFADESGTGTGATEQGTMSPKKLPELKFPKFYPY</sequence>
<evidence type="ECO:0000256" key="2">
    <source>
        <dbReference type="SAM" id="MobiDB-lite"/>
    </source>
</evidence>
<accession>A0A158PS79</accession>